<dbReference type="OrthoDB" id="1340494at2"/>
<keyword evidence="1" id="KW-0812">Transmembrane</keyword>
<dbReference type="EMBL" id="FPIZ01000005">
    <property type="protein sequence ID" value="SFW48099.1"/>
    <property type="molecule type" value="Genomic_DNA"/>
</dbReference>
<dbReference type="Proteomes" id="UP001326715">
    <property type="component" value="Chromosome"/>
</dbReference>
<protein>
    <submittedName>
        <fullName evidence="2">Uncharacterized protein</fullName>
    </submittedName>
</protein>
<evidence type="ECO:0000256" key="1">
    <source>
        <dbReference type="SAM" id="Phobius"/>
    </source>
</evidence>
<dbReference type="RefSeq" id="WP_072359583.1">
    <property type="nucleotide sequence ID" value="NZ_CBHWAX010000075.1"/>
</dbReference>
<evidence type="ECO:0000313" key="5">
    <source>
        <dbReference type="Proteomes" id="UP001326715"/>
    </source>
</evidence>
<dbReference type="EMBL" id="CP140154">
    <property type="protein sequence ID" value="WQG88381.1"/>
    <property type="molecule type" value="Genomic_DNA"/>
</dbReference>
<keyword evidence="1" id="KW-0472">Membrane</keyword>
<evidence type="ECO:0000313" key="2">
    <source>
        <dbReference type="EMBL" id="SFW48099.1"/>
    </source>
</evidence>
<proteinExistence type="predicted"/>
<name>A0A1K1PKU8_9BACT</name>
<sequence length="276" mass="32218">MFIDYQSAVLKDYERKKADNVLSNRLIQPTSAGLRDECYAVCKERHTIKDEKVLRDFFEKQESAKDYLIAINNHEVDKFKPLANFLKGQVRSTKPVNIELLAWLIDFKPRPWEHGKNYDNIEFGKVEEEIQPTVAVESIKGIDIPPLPYKSGKIKPATLLLILILVGAFGYIIWSIIFVPYHERCMYWAGDHYVPVSCNQQFRDTIAIAYDPLKMENFRRITTPDTITTNAIGRVWYYKENNILEYYTADGYHPVKNYKKLKPLTAYIISKYIHPN</sequence>
<reference evidence="3 5" key="2">
    <citation type="submission" date="2023-11" db="EMBL/GenBank/DDBJ databases">
        <title>MicrobeMod: A computational toolkit for identifying prokaryotic methylation and restriction-modification with nanopore sequencing.</title>
        <authorList>
            <person name="Crits-Christoph A."/>
            <person name="Kang S.C."/>
            <person name="Lee H."/>
            <person name="Ostrov N."/>
        </authorList>
    </citation>
    <scope>NUCLEOTIDE SEQUENCE [LARGE SCALE GENOMIC DNA]</scope>
    <source>
        <strain evidence="3 5">ATCC 23090</strain>
    </source>
</reference>
<keyword evidence="5" id="KW-1185">Reference proteome</keyword>
<keyword evidence="1" id="KW-1133">Transmembrane helix</keyword>
<evidence type="ECO:0000313" key="3">
    <source>
        <dbReference type="EMBL" id="WQG88381.1"/>
    </source>
</evidence>
<dbReference type="AlphaFoldDB" id="A0A1K1PKU8"/>
<feature type="transmembrane region" description="Helical" evidence="1">
    <location>
        <begin position="159"/>
        <end position="181"/>
    </location>
</feature>
<gene>
    <name evidence="2" type="ORF">SAMN05661012_02062</name>
    <name evidence="3" type="ORF">SR876_26015</name>
</gene>
<dbReference type="STRING" id="1004.SAMN05661012_02062"/>
<organism evidence="2 4">
    <name type="scientific">Chitinophaga sancti</name>
    <dbReference type="NCBI Taxonomy" id="1004"/>
    <lineage>
        <taxon>Bacteria</taxon>
        <taxon>Pseudomonadati</taxon>
        <taxon>Bacteroidota</taxon>
        <taxon>Chitinophagia</taxon>
        <taxon>Chitinophagales</taxon>
        <taxon>Chitinophagaceae</taxon>
        <taxon>Chitinophaga</taxon>
    </lineage>
</organism>
<reference evidence="2 4" key="1">
    <citation type="submission" date="2016-11" db="EMBL/GenBank/DDBJ databases">
        <authorList>
            <person name="Jaros S."/>
            <person name="Januszkiewicz K."/>
            <person name="Wedrychowicz H."/>
        </authorList>
    </citation>
    <scope>NUCLEOTIDE SEQUENCE [LARGE SCALE GENOMIC DNA]</scope>
    <source>
        <strain evidence="2 4">DSM 784</strain>
    </source>
</reference>
<evidence type="ECO:0000313" key="4">
    <source>
        <dbReference type="Proteomes" id="UP000183788"/>
    </source>
</evidence>
<accession>A0A1K1PKU8</accession>
<dbReference type="Proteomes" id="UP000183788">
    <property type="component" value="Unassembled WGS sequence"/>
</dbReference>